<dbReference type="EMBL" id="ML119670">
    <property type="protein sequence ID" value="RPA82620.1"/>
    <property type="molecule type" value="Genomic_DNA"/>
</dbReference>
<dbReference type="Pfam" id="PF01753">
    <property type="entry name" value="zf-MYND"/>
    <property type="match status" value="1"/>
</dbReference>
<dbReference type="Gene3D" id="6.10.140.2220">
    <property type="match status" value="1"/>
</dbReference>
<evidence type="ECO:0000256" key="1">
    <source>
        <dbReference type="ARBA" id="ARBA00022723"/>
    </source>
</evidence>
<protein>
    <recommendedName>
        <fullName evidence="6">MYND-type domain-containing protein</fullName>
    </recommendedName>
</protein>
<name>A0A3N4IEM7_ASCIM</name>
<dbReference type="AlphaFoldDB" id="A0A3N4IEM7"/>
<gene>
    <name evidence="7" type="ORF">BJ508DRAFT_325361</name>
</gene>
<evidence type="ECO:0000313" key="7">
    <source>
        <dbReference type="EMBL" id="RPA82620.1"/>
    </source>
</evidence>
<dbReference type="PROSITE" id="PS50865">
    <property type="entry name" value="ZF_MYND_2"/>
    <property type="match status" value="1"/>
</dbReference>
<keyword evidence="8" id="KW-1185">Reference proteome</keyword>
<keyword evidence="1" id="KW-0479">Metal-binding</keyword>
<evidence type="ECO:0000259" key="6">
    <source>
        <dbReference type="PROSITE" id="PS50865"/>
    </source>
</evidence>
<dbReference type="SUPFAM" id="SSF144232">
    <property type="entry name" value="HIT/MYND zinc finger-like"/>
    <property type="match status" value="1"/>
</dbReference>
<feature type="compositionally biased region" description="Basic and acidic residues" evidence="5">
    <location>
        <begin position="1"/>
        <end position="14"/>
    </location>
</feature>
<feature type="region of interest" description="Disordered" evidence="5">
    <location>
        <begin position="1"/>
        <end position="26"/>
    </location>
</feature>
<feature type="domain" description="MYND-type" evidence="6">
    <location>
        <begin position="312"/>
        <end position="347"/>
    </location>
</feature>
<proteinExistence type="predicted"/>
<organism evidence="7 8">
    <name type="scientific">Ascobolus immersus RN42</name>
    <dbReference type="NCBI Taxonomy" id="1160509"/>
    <lineage>
        <taxon>Eukaryota</taxon>
        <taxon>Fungi</taxon>
        <taxon>Dikarya</taxon>
        <taxon>Ascomycota</taxon>
        <taxon>Pezizomycotina</taxon>
        <taxon>Pezizomycetes</taxon>
        <taxon>Pezizales</taxon>
        <taxon>Ascobolaceae</taxon>
        <taxon>Ascobolus</taxon>
    </lineage>
</organism>
<reference evidence="7 8" key="1">
    <citation type="journal article" date="2018" name="Nat. Ecol. Evol.">
        <title>Pezizomycetes genomes reveal the molecular basis of ectomycorrhizal truffle lifestyle.</title>
        <authorList>
            <person name="Murat C."/>
            <person name="Payen T."/>
            <person name="Noel B."/>
            <person name="Kuo A."/>
            <person name="Morin E."/>
            <person name="Chen J."/>
            <person name="Kohler A."/>
            <person name="Krizsan K."/>
            <person name="Balestrini R."/>
            <person name="Da Silva C."/>
            <person name="Montanini B."/>
            <person name="Hainaut M."/>
            <person name="Levati E."/>
            <person name="Barry K.W."/>
            <person name="Belfiori B."/>
            <person name="Cichocki N."/>
            <person name="Clum A."/>
            <person name="Dockter R.B."/>
            <person name="Fauchery L."/>
            <person name="Guy J."/>
            <person name="Iotti M."/>
            <person name="Le Tacon F."/>
            <person name="Lindquist E.A."/>
            <person name="Lipzen A."/>
            <person name="Malagnac F."/>
            <person name="Mello A."/>
            <person name="Molinier V."/>
            <person name="Miyauchi S."/>
            <person name="Poulain J."/>
            <person name="Riccioni C."/>
            <person name="Rubini A."/>
            <person name="Sitrit Y."/>
            <person name="Splivallo R."/>
            <person name="Traeger S."/>
            <person name="Wang M."/>
            <person name="Zifcakova L."/>
            <person name="Wipf D."/>
            <person name="Zambonelli A."/>
            <person name="Paolocci F."/>
            <person name="Nowrousian M."/>
            <person name="Ottonello S."/>
            <person name="Baldrian P."/>
            <person name="Spatafora J.W."/>
            <person name="Henrissat B."/>
            <person name="Nagy L.G."/>
            <person name="Aury J.M."/>
            <person name="Wincker P."/>
            <person name="Grigoriev I.V."/>
            <person name="Bonfante P."/>
            <person name="Martin F.M."/>
        </authorList>
    </citation>
    <scope>NUCLEOTIDE SEQUENCE [LARGE SCALE GENOMIC DNA]</scope>
    <source>
        <strain evidence="7 8">RN42</strain>
    </source>
</reference>
<evidence type="ECO:0000256" key="5">
    <source>
        <dbReference type="SAM" id="MobiDB-lite"/>
    </source>
</evidence>
<accession>A0A3N4IEM7</accession>
<dbReference type="InterPro" id="IPR002893">
    <property type="entry name" value="Znf_MYND"/>
</dbReference>
<sequence>MSRYEDKEKDERIFRSPSNGEFHEPYVGEGPEGQLLALVHGIIMSDGPSRFEFPFKSAPTPKVFTNVVAVPRGILNVLRTQVPGTGTASFATSELMEKSLGDYFETIWKLYFRKSTQERRTVKCYHCRAPAKYFKTYLNFNFRGLLAHYAGQIKTIKETFAKGYVWHYKQFGKTKAKELIDAGLFPEDYLFVLLFPVCSAKDEPWELQKQIHYNPLAPDGYTSTCGNWSMYHASYRIIEMDVKYQMVEGFVTGLRDYVVGRFRLGSFGTINERYEIFEGYVYAPKRLPIWEEVVDGMFEDRDACLCRSIIPCGKEGDDQIRCDTCYSTRYCSTECAMYDFERHQVTCRADRLFQHSFAFGIHQALWNHVFKYQEEHNQFLSAQSKDDTSKWMKRTGFTTCDFTDQQGTTDYDYDLLRSRAPSKKPAGPNLTPACILNGAEWHKPVRPVFEFYEAPKNPSPRRSGIATRKTSKSGPLRALVNGVKKVKVYHDEDDAIRYGNIR</sequence>
<keyword evidence="2 4" id="KW-0863">Zinc-finger</keyword>
<evidence type="ECO:0000256" key="2">
    <source>
        <dbReference type="ARBA" id="ARBA00022771"/>
    </source>
</evidence>
<dbReference type="Proteomes" id="UP000275078">
    <property type="component" value="Unassembled WGS sequence"/>
</dbReference>
<evidence type="ECO:0000313" key="8">
    <source>
        <dbReference type="Proteomes" id="UP000275078"/>
    </source>
</evidence>
<dbReference type="GO" id="GO:0008270">
    <property type="term" value="F:zinc ion binding"/>
    <property type="evidence" value="ECO:0007669"/>
    <property type="project" value="UniProtKB-KW"/>
</dbReference>
<evidence type="ECO:0000256" key="4">
    <source>
        <dbReference type="PROSITE-ProRule" id="PRU00134"/>
    </source>
</evidence>
<evidence type="ECO:0000256" key="3">
    <source>
        <dbReference type="ARBA" id="ARBA00022833"/>
    </source>
</evidence>
<keyword evidence="3" id="KW-0862">Zinc</keyword>